<feature type="compositionally biased region" description="Basic and acidic residues" evidence="1">
    <location>
        <begin position="264"/>
        <end position="275"/>
    </location>
</feature>
<dbReference type="STRING" id="1764295.A0A5B8MP63"/>
<evidence type="ECO:0000259" key="2">
    <source>
        <dbReference type="PROSITE" id="PS50090"/>
    </source>
</evidence>
<dbReference type="Gene3D" id="3.40.140.10">
    <property type="entry name" value="Cytidine Deaminase, domain 2"/>
    <property type="match status" value="1"/>
</dbReference>
<dbReference type="InterPro" id="IPR037518">
    <property type="entry name" value="MPN"/>
</dbReference>
<evidence type="ECO:0008006" key="8">
    <source>
        <dbReference type="Google" id="ProtNLM"/>
    </source>
</evidence>
<reference evidence="6 7" key="1">
    <citation type="submission" date="2018-07" db="EMBL/GenBank/DDBJ databases">
        <title>The complete nuclear genome of the prasinophyte Chloropicon primus (CCMP1205).</title>
        <authorList>
            <person name="Pombert J.-F."/>
            <person name="Otis C."/>
            <person name="Turmel M."/>
            <person name="Lemieux C."/>
        </authorList>
    </citation>
    <scope>NUCLEOTIDE SEQUENCE [LARGE SCALE GENOMIC DNA]</scope>
    <source>
        <strain evidence="6 7">CCMP1205</strain>
    </source>
</reference>
<dbReference type="PROSITE" id="PS51294">
    <property type="entry name" value="HTH_MYB"/>
    <property type="match status" value="1"/>
</dbReference>
<evidence type="ECO:0000259" key="3">
    <source>
        <dbReference type="PROSITE" id="PS50249"/>
    </source>
</evidence>
<feature type="domain" description="SANT" evidence="4">
    <location>
        <begin position="91"/>
        <end position="120"/>
    </location>
</feature>
<feature type="compositionally biased region" description="Basic and acidic residues" evidence="1">
    <location>
        <begin position="224"/>
        <end position="242"/>
    </location>
</feature>
<dbReference type="PROSITE" id="PS50249">
    <property type="entry name" value="MPN"/>
    <property type="match status" value="1"/>
</dbReference>
<dbReference type="Gene3D" id="1.10.10.60">
    <property type="entry name" value="Homeodomain-like"/>
    <property type="match status" value="1"/>
</dbReference>
<dbReference type="GO" id="GO:0008237">
    <property type="term" value="F:metallopeptidase activity"/>
    <property type="evidence" value="ECO:0007669"/>
    <property type="project" value="InterPro"/>
</dbReference>
<keyword evidence="7" id="KW-1185">Reference proteome</keyword>
<dbReference type="SMART" id="SM00232">
    <property type="entry name" value="JAB_MPN"/>
    <property type="match status" value="1"/>
</dbReference>
<dbReference type="SUPFAM" id="SSF46689">
    <property type="entry name" value="Homeodomain-like"/>
    <property type="match status" value="1"/>
</dbReference>
<dbReference type="PANTHER" id="PTHR10410">
    <property type="entry name" value="EUKARYOTIC TRANSLATION INITIATION FACTOR 3 -RELATED"/>
    <property type="match status" value="1"/>
</dbReference>
<dbReference type="OrthoDB" id="118550at2759"/>
<feature type="domain" description="Myb-like" evidence="2">
    <location>
        <begin position="91"/>
        <end position="133"/>
    </location>
</feature>
<dbReference type="PROSITE" id="PS51293">
    <property type="entry name" value="SANT"/>
    <property type="match status" value="1"/>
</dbReference>
<evidence type="ECO:0000313" key="7">
    <source>
        <dbReference type="Proteomes" id="UP000316726"/>
    </source>
</evidence>
<dbReference type="Pfam" id="PF00249">
    <property type="entry name" value="Myb_DNA-binding"/>
    <property type="match status" value="1"/>
</dbReference>
<dbReference type="CDD" id="cd00167">
    <property type="entry name" value="SANT"/>
    <property type="match status" value="1"/>
</dbReference>
<feature type="region of interest" description="Disordered" evidence="1">
    <location>
        <begin position="22"/>
        <end position="92"/>
    </location>
</feature>
<dbReference type="InterPro" id="IPR009057">
    <property type="entry name" value="Homeodomain-like_sf"/>
</dbReference>
<proteinExistence type="predicted"/>
<dbReference type="SUPFAM" id="SSF102712">
    <property type="entry name" value="JAB1/MPN domain"/>
    <property type="match status" value="1"/>
</dbReference>
<sequence length="562" mass="62647">MDADEATNALIAQMLAEDDAYEDMYGLGPEDDSEEEFGRKRKKKGKGKGSSSGRPRKEKGPRVIDPNQEYSATGRKKRKDAGKLRTPPRAWTPEEERLFREALKLYGRNWKECASHVGTRDQRSFTSHAQKYFIKMCLQGKPLPRKVAESGEGYTLSGKPLDPNSAAARAYGFKPDTLEKLKESGQLEGGLLEVGEDGHLKCKTNQAVERGETGLDDELPAEIRQAKGEPPKGNDGKKEVKVRVAKVRPPKAEAPPPEPAEPTEYAKNRPKRENAGRNNVMANYVSNMSGSLDLCPCTDFVGIIGSNSSSAQPYHVEVSEEAMLLMDFHAHLSCYEVIGYLAGDWDAAARKLSIKRAFPCKGLTGTQQTDSCEMDPASELDAKQKMDELGLKVVGWYHSHPTFKPNPSEKDIENQENYQAFFHDEGNHEPFVGMIFSPYDVRLPTRESRREMFWVKKSAGVSTPMRMKHARKGVDGVVSEDTKGCMIDLIGKQDVFGRVDLTELWRPFTRLNGKVPEGGPVTKLAKMRGALGAYLPDTDESDEFLDEVFTSLQTQWKLDLGY</sequence>
<dbReference type="AlphaFoldDB" id="A0A5B8MP63"/>
<protein>
    <recommendedName>
        <fullName evidence="8">Myb-like, SWIRM and MPN domain-containing protein 1</fullName>
    </recommendedName>
</protein>
<name>A0A5B8MP63_9CHLO</name>
<evidence type="ECO:0000259" key="4">
    <source>
        <dbReference type="PROSITE" id="PS51293"/>
    </source>
</evidence>
<dbReference type="InterPro" id="IPR000555">
    <property type="entry name" value="JAMM/MPN+_dom"/>
</dbReference>
<feature type="domain" description="HTH myb-type" evidence="5">
    <location>
        <begin position="89"/>
        <end position="137"/>
    </location>
</feature>
<feature type="domain" description="MPN" evidence="3">
    <location>
        <begin position="316"/>
        <end position="454"/>
    </location>
</feature>
<gene>
    <name evidence="6" type="ORF">A3770_05p36380</name>
</gene>
<evidence type="ECO:0000259" key="5">
    <source>
        <dbReference type="PROSITE" id="PS51294"/>
    </source>
</evidence>
<organism evidence="6 7">
    <name type="scientific">Chloropicon primus</name>
    <dbReference type="NCBI Taxonomy" id="1764295"/>
    <lineage>
        <taxon>Eukaryota</taxon>
        <taxon>Viridiplantae</taxon>
        <taxon>Chlorophyta</taxon>
        <taxon>Chloropicophyceae</taxon>
        <taxon>Chloropicales</taxon>
        <taxon>Chloropicaceae</taxon>
        <taxon>Chloropicon</taxon>
    </lineage>
</organism>
<accession>A0A5B8MP63</accession>
<dbReference type="Pfam" id="PF01398">
    <property type="entry name" value="JAB"/>
    <property type="match status" value="1"/>
</dbReference>
<dbReference type="Proteomes" id="UP000316726">
    <property type="component" value="Chromosome 5"/>
</dbReference>
<dbReference type="InterPro" id="IPR017930">
    <property type="entry name" value="Myb_dom"/>
</dbReference>
<dbReference type="InterPro" id="IPR017884">
    <property type="entry name" value="SANT_dom"/>
</dbReference>
<evidence type="ECO:0000256" key="1">
    <source>
        <dbReference type="SAM" id="MobiDB-lite"/>
    </source>
</evidence>
<dbReference type="InterPro" id="IPR050242">
    <property type="entry name" value="JAMM_MPN+_peptidase_M67A"/>
</dbReference>
<dbReference type="EMBL" id="CP031038">
    <property type="protein sequence ID" value="QDZ21120.1"/>
    <property type="molecule type" value="Genomic_DNA"/>
</dbReference>
<evidence type="ECO:0000313" key="6">
    <source>
        <dbReference type="EMBL" id="QDZ21120.1"/>
    </source>
</evidence>
<dbReference type="PROSITE" id="PS50090">
    <property type="entry name" value="MYB_LIKE"/>
    <property type="match status" value="1"/>
</dbReference>
<dbReference type="SMART" id="SM00717">
    <property type="entry name" value="SANT"/>
    <property type="match status" value="1"/>
</dbReference>
<feature type="region of interest" description="Disordered" evidence="1">
    <location>
        <begin position="224"/>
        <end position="276"/>
    </location>
</feature>
<dbReference type="InterPro" id="IPR001005">
    <property type="entry name" value="SANT/Myb"/>
</dbReference>